<dbReference type="Gene3D" id="2.40.128.130">
    <property type="entry name" value="Autotransporter beta-domain"/>
    <property type="match status" value="1"/>
</dbReference>
<dbReference type="Proteomes" id="UP000199602">
    <property type="component" value="Unassembled WGS sequence"/>
</dbReference>
<feature type="non-terminal residue" evidence="1">
    <location>
        <position position="569"/>
    </location>
</feature>
<dbReference type="InterPro" id="IPR036709">
    <property type="entry name" value="Autotransporte_beta_dom_sf"/>
</dbReference>
<keyword evidence="2" id="KW-1185">Reference proteome</keyword>
<dbReference type="EMBL" id="FNIN01000022">
    <property type="protein sequence ID" value="SDO08866.1"/>
    <property type="molecule type" value="Genomic_DNA"/>
</dbReference>
<evidence type="ECO:0000313" key="1">
    <source>
        <dbReference type="EMBL" id="SDO08866.1"/>
    </source>
</evidence>
<sequence>MKMKKCFFQFMFMLILLIFCNIFFIYSANATDYILYSGDSSNQTNAQDKTGAPIPLNPYDSFTIESGAGIDIPSSSSNHTAIQSSSNSKINNYGSITINTVGSTVYGIDATDSNFIYNYGTINITSPLMVAEFNICGINATDSNSIYNYGTIKITTSGNLSKGNIYGIYAVDNNFIYNYGSITCNIVNRRLENVYGIRVSSYNTIYNYGDVVIKVNNKDWGGVIYNFEIKYHNTIYNYGKILNTINGVGPNHGDFFVFCVAASNYNTIYNYGTISTTINKSHNADVYGLQFYDNNRIFNYGTISAAANESVEGRVYGVSLHDSNIFINGGSITARARENRDENKAYGIYVDGDDNTITNSGSIKAYGKTSYAIYIRRNNNVLNLEKGCSLHGDTADLGLEGTATTINLSGQRYYITYDGIDPTVKAPGLLVVQERDGNLDGQANGLIASVDPKNLPFSSSEAQTVGTGQALHSVLFGRMKAGGNSWWTTGYGNVIYRKDNDSDAQGIVAGIDKKVGFLKRLGFFVGLNWANSQEEDSLWEVKSRGYTLGTYAEAKFNKLSSGFVLSYGK</sequence>
<accession>A0A1H0GPA3</accession>
<dbReference type="SUPFAM" id="SSF103515">
    <property type="entry name" value="Autotransporter"/>
    <property type="match status" value="1"/>
</dbReference>
<reference evidence="1 2" key="1">
    <citation type="submission" date="2016-10" db="EMBL/GenBank/DDBJ databases">
        <authorList>
            <person name="de Groot N.N."/>
        </authorList>
    </citation>
    <scope>NUCLEOTIDE SEQUENCE [LARGE SCALE GENOMIC DNA]</scope>
    <source>
        <strain evidence="1 2">DSM 15269</strain>
    </source>
</reference>
<evidence type="ECO:0008006" key="3">
    <source>
        <dbReference type="Google" id="ProtNLM"/>
    </source>
</evidence>
<gene>
    <name evidence="1" type="ORF">SAMN04488516_1221</name>
</gene>
<protein>
    <recommendedName>
        <fullName evidence="3">Autotransporter domain-containing protein</fullName>
    </recommendedName>
</protein>
<evidence type="ECO:0000313" key="2">
    <source>
        <dbReference type="Proteomes" id="UP000199602"/>
    </source>
</evidence>
<proteinExistence type="predicted"/>
<dbReference type="RefSeq" id="WP_143338937.1">
    <property type="nucleotide sequence ID" value="NZ_FNIN01000022.1"/>
</dbReference>
<dbReference type="AlphaFoldDB" id="A0A1H0GPA3"/>
<name>A0A1H0GPA3_9BACT</name>
<organism evidence="1 2">
    <name type="scientific">Desulfonauticus submarinus</name>
    <dbReference type="NCBI Taxonomy" id="206665"/>
    <lineage>
        <taxon>Bacteria</taxon>
        <taxon>Pseudomonadati</taxon>
        <taxon>Thermodesulfobacteriota</taxon>
        <taxon>Desulfovibrionia</taxon>
        <taxon>Desulfovibrionales</taxon>
        <taxon>Desulfonauticaceae</taxon>
        <taxon>Desulfonauticus</taxon>
    </lineage>
</organism>